<dbReference type="InterPro" id="IPR050942">
    <property type="entry name" value="F-box_BR-signaling"/>
</dbReference>
<dbReference type="PANTHER" id="PTHR44259:SF93">
    <property type="entry name" value="PROTEIN, PUTATIVE (DUF295)-RELATED"/>
    <property type="match status" value="1"/>
</dbReference>
<accession>A0A6J5TGC5</accession>
<name>A0A6J5TGC5_PRUAR</name>
<dbReference type="InterPro" id="IPR005174">
    <property type="entry name" value="KIB1-4_b-propeller"/>
</dbReference>
<evidence type="ECO:0000259" key="2">
    <source>
        <dbReference type="Pfam" id="PF03478"/>
    </source>
</evidence>
<dbReference type="EMBL" id="CAEKDK010000001">
    <property type="protein sequence ID" value="CAB4262973.1"/>
    <property type="molecule type" value="Genomic_DNA"/>
</dbReference>
<dbReference type="Pfam" id="PF03478">
    <property type="entry name" value="Beta-prop_KIB1-4"/>
    <property type="match status" value="1"/>
</dbReference>
<keyword evidence="1" id="KW-0472">Membrane</keyword>
<sequence length="438" mass="51558">MSWTGWFWVQYLYAFWVQYLYPFWVQYSYALTRLRNNKNDTRVSDQWASLPIHFLILDNLREPTDHIRVAAVCKQWRVAAKEYNRLTQRWQRWQRELLPMLLVPTATGSKGKLELYSFPGGETSDIELSVPCNMISTCHGHGWLATMDVLEKQLIVRTSKFFWNQQLELRKQELWTITLVNPFRKAAAPIRLPHMDFCYHHTYASQGLDEFRKYGLIPKHIPKVILSEDPTLNPDSYMVVAVCRRLSTLAFTKGGRKYWTQLFTPRRVMDAIFHKSLVLAVLECGNILSVDINRWSMKTKYFNQEKRRFQSEADEAYLVESTKGDLLHVRRLPKDDHGGSGERFMVYKLVFNERDGSVQHVEMKSIGDEVMFLSENCSISVLASNFPQCQPNSIYYMDFRWPTEISNFNLEDETITRYRYSSDISQALWIVHMFNGLC</sequence>
<reference evidence="3 4" key="1">
    <citation type="submission" date="2020-05" db="EMBL/GenBank/DDBJ databases">
        <authorList>
            <person name="Campoy J."/>
            <person name="Schneeberger K."/>
            <person name="Spophaly S."/>
        </authorList>
    </citation>
    <scope>NUCLEOTIDE SEQUENCE [LARGE SCALE GENOMIC DNA]</scope>
    <source>
        <strain evidence="3">PruArmRojPasFocal</strain>
    </source>
</reference>
<evidence type="ECO:0000256" key="1">
    <source>
        <dbReference type="SAM" id="Phobius"/>
    </source>
</evidence>
<protein>
    <recommendedName>
        <fullName evidence="2">KIB1-4 beta-propeller domain-containing protein</fullName>
    </recommendedName>
</protein>
<feature type="transmembrane region" description="Helical" evidence="1">
    <location>
        <begin position="6"/>
        <end position="25"/>
    </location>
</feature>
<dbReference type="AlphaFoldDB" id="A0A6J5TGC5"/>
<keyword evidence="1" id="KW-1133">Transmembrane helix</keyword>
<dbReference type="PANTHER" id="PTHR44259">
    <property type="entry name" value="OS07G0183000 PROTEIN-RELATED"/>
    <property type="match status" value="1"/>
</dbReference>
<dbReference type="InterPro" id="IPR036047">
    <property type="entry name" value="F-box-like_dom_sf"/>
</dbReference>
<dbReference type="Proteomes" id="UP000507222">
    <property type="component" value="Unassembled WGS sequence"/>
</dbReference>
<proteinExistence type="predicted"/>
<gene>
    <name evidence="3" type="ORF">CURHAP_LOCUS2496</name>
</gene>
<organism evidence="3 4">
    <name type="scientific">Prunus armeniaca</name>
    <name type="common">Apricot</name>
    <name type="synonym">Armeniaca vulgaris</name>
    <dbReference type="NCBI Taxonomy" id="36596"/>
    <lineage>
        <taxon>Eukaryota</taxon>
        <taxon>Viridiplantae</taxon>
        <taxon>Streptophyta</taxon>
        <taxon>Embryophyta</taxon>
        <taxon>Tracheophyta</taxon>
        <taxon>Spermatophyta</taxon>
        <taxon>Magnoliopsida</taxon>
        <taxon>eudicotyledons</taxon>
        <taxon>Gunneridae</taxon>
        <taxon>Pentapetalae</taxon>
        <taxon>rosids</taxon>
        <taxon>fabids</taxon>
        <taxon>Rosales</taxon>
        <taxon>Rosaceae</taxon>
        <taxon>Amygdaloideae</taxon>
        <taxon>Amygdaleae</taxon>
        <taxon>Prunus</taxon>
    </lineage>
</organism>
<feature type="domain" description="KIB1-4 beta-propeller" evidence="2">
    <location>
        <begin position="116"/>
        <end position="406"/>
    </location>
</feature>
<dbReference type="SUPFAM" id="SSF81383">
    <property type="entry name" value="F-box domain"/>
    <property type="match status" value="1"/>
</dbReference>
<keyword evidence="1" id="KW-0812">Transmembrane</keyword>
<evidence type="ECO:0000313" key="4">
    <source>
        <dbReference type="Proteomes" id="UP000507222"/>
    </source>
</evidence>
<evidence type="ECO:0000313" key="3">
    <source>
        <dbReference type="EMBL" id="CAB4262973.1"/>
    </source>
</evidence>